<accession>A0ABD3SH96</accession>
<evidence type="ECO:0000313" key="1">
    <source>
        <dbReference type="EMBL" id="KAL3823941.1"/>
    </source>
</evidence>
<dbReference type="AlphaFoldDB" id="A0ABD3SH96"/>
<evidence type="ECO:0008006" key="3">
    <source>
        <dbReference type="Google" id="ProtNLM"/>
    </source>
</evidence>
<dbReference type="EMBL" id="JALLPB020000026">
    <property type="protein sequence ID" value="KAL3823941.1"/>
    <property type="molecule type" value="Genomic_DNA"/>
</dbReference>
<keyword evidence="2" id="KW-1185">Reference proteome</keyword>
<evidence type="ECO:0000313" key="2">
    <source>
        <dbReference type="Proteomes" id="UP001530377"/>
    </source>
</evidence>
<dbReference type="InterPro" id="IPR011990">
    <property type="entry name" value="TPR-like_helical_dom_sf"/>
</dbReference>
<comment type="caution">
    <text evidence="1">The sequence shown here is derived from an EMBL/GenBank/DDBJ whole genome shotgun (WGS) entry which is preliminary data.</text>
</comment>
<dbReference type="SUPFAM" id="SSF48452">
    <property type="entry name" value="TPR-like"/>
    <property type="match status" value="1"/>
</dbReference>
<protein>
    <recommendedName>
        <fullName evidence="3">Tetratricopeptide repeat protein</fullName>
    </recommendedName>
</protein>
<proteinExistence type="predicted"/>
<dbReference type="Gene3D" id="1.25.40.10">
    <property type="entry name" value="Tetratricopeptide repeat domain"/>
    <property type="match status" value="1"/>
</dbReference>
<organism evidence="1 2">
    <name type="scientific">Cyclostephanos tholiformis</name>
    <dbReference type="NCBI Taxonomy" id="382380"/>
    <lineage>
        <taxon>Eukaryota</taxon>
        <taxon>Sar</taxon>
        <taxon>Stramenopiles</taxon>
        <taxon>Ochrophyta</taxon>
        <taxon>Bacillariophyta</taxon>
        <taxon>Coscinodiscophyceae</taxon>
        <taxon>Thalassiosirophycidae</taxon>
        <taxon>Stephanodiscales</taxon>
        <taxon>Stephanodiscaceae</taxon>
        <taxon>Cyclostephanos</taxon>
    </lineage>
</organism>
<name>A0ABD3SH96_9STRA</name>
<gene>
    <name evidence="1" type="ORF">ACHAXA_007912</name>
</gene>
<reference evidence="1 2" key="1">
    <citation type="submission" date="2024-10" db="EMBL/GenBank/DDBJ databases">
        <title>Updated reference genomes for cyclostephanoid diatoms.</title>
        <authorList>
            <person name="Roberts W.R."/>
            <person name="Alverson A.J."/>
        </authorList>
    </citation>
    <scope>NUCLEOTIDE SEQUENCE [LARGE SCALE GENOMIC DNA]</scope>
    <source>
        <strain evidence="1 2">AJA228-03</strain>
    </source>
</reference>
<dbReference type="Proteomes" id="UP001530377">
    <property type="component" value="Unassembled WGS sequence"/>
</dbReference>
<sequence>MGGAWINMGTTLAESGDLESADPMFLKAIVCCDDVKTKGMINLAVLLHKKANNLAASGDLNGAKLSIDDAAKMVDDAKPLLDIKMELGGSSPEDAVFAEQIKPLRIQIYRLCRQILVGMGDLVGCEAEFRTASERFGDIPGIWDALARVWDLQGKSKEANQARQKLMEIRNSQS</sequence>